<comment type="caution">
    <text evidence="2">The sequence shown here is derived from an EMBL/GenBank/DDBJ whole genome shotgun (WGS) entry which is preliminary data.</text>
</comment>
<dbReference type="SUPFAM" id="SSF53098">
    <property type="entry name" value="Ribonuclease H-like"/>
    <property type="match status" value="1"/>
</dbReference>
<reference evidence="2 3" key="1">
    <citation type="submission" date="2019-12" db="EMBL/GenBank/DDBJ databases">
        <title>Novel species isolated from a subtropical stream in China.</title>
        <authorList>
            <person name="Lu H."/>
        </authorList>
    </citation>
    <scope>NUCLEOTIDE SEQUENCE [LARGE SCALE GENOMIC DNA]</scope>
    <source>
        <strain evidence="2 3">CY13W</strain>
    </source>
</reference>
<dbReference type="InterPro" id="IPR012337">
    <property type="entry name" value="RNaseH-like_sf"/>
</dbReference>
<dbReference type="Proteomes" id="UP000478090">
    <property type="component" value="Unassembled WGS sequence"/>
</dbReference>
<evidence type="ECO:0000259" key="1">
    <source>
        <dbReference type="PROSITE" id="PS50994"/>
    </source>
</evidence>
<evidence type="ECO:0000313" key="2">
    <source>
        <dbReference type="EMBL" id="MYM41182.1"/>
    </source>
</evidence>
<sequence>MDRASRMVMAFLIHLGAPNTESVLRVIERAIRPKQEWLSRFPEVLNAWPAQGLPSRLVPDNAAEFHAGNVYLAFNDLGIELMYPRARGPEMKGAVERFFKTLNLDLIHCLPGTTFSNVKERGDYPSEELACLTLHKLESIILKWIVDCYHIKPHRGLKNKTPMQVWKDGISQRPIHLPTDLDELECILSMRDKKMLQHYGVDFPGLRYNTPELGPLRQRLEPNEKVDVRYRDELGFIWVFDKFRKHFLKVACTNKDAIGLSRDIYDQARALVRKEGRNADDFGLAHKAYQQIMASVETEKQSQKLRVRRNAAKNAMDKEGHQAQEFL</sequence>
<accession>A0ABW9VR72</accession>
<dbReference type="InterPro" id="IPR036397">
    <property type="entry name" value="RNaseH_sf"/>
</dbReference>
<gene>
    <name evidence="2" type="ORF">GTP27_17835</name>
</gene>
<protein>
    <recommendedName>
        <fullName evidence="1">Integrase catalytic domain-containing protein</fullName>
    </recommendedName>
</protein>
<dbReference type="InterPro" id="IPR001584">
    <property type="entry name" value="Integrase_cat-core"/>
</dbReference>
<dbReference type="PROSITE" id="PS50994">
    <property type="entry name" value="INTEGRASE"/>
    <property type="match status" value="1"/>
</dbReference>
<name>A0ABW9VR72_9BURK</name>
<keyword evidence="3" id="KW-1185">Reference proteome</keyword>
<organism evidence="2 3">
    <name type="scientific">Duganella qianjiadongensis</name>
    <dbReference type="NCBI Taxonomy" id="2692176"/>
    <lineage>
        <taxon>Bacteria</taxon>
        <taxon>Pseudomonadati</taxon>
        <taxon>Pseudomonadota</taxon>
        <taxon>Betaproteobacteria</taxon>
        <taxon>Burkholderiales</taxon>
        <taxon>Oxalobacteraceae</taxon>
        <taxon>Telluria group</taxon>
        <taxon>Duganella</taxon>
    </lineage>
</organism>
<feature type="domain" description="Integrase catalytic" evidence="1">
    <location>
        <begin position="1"/>
        <end position="170"/>
    </location>
</feature>
<evidence type="ECO:0000313" key="3">
    <source>
        <dbReference type="Proteomes" id="UP000478090"/>
    </source>
</evidence>
<dbReference type="Gene3D" id="3.30.420.10">
    <property type="entry name" value="Ribonuclease H-like superfamily/Ribonuclease H"/>
    <property type="match status" value="1"/>
</dbReference>
<proteinExistence type="predicted"/>
<dbReference type="EMBL" id="WWCM01000014">
    <property type="protein sequence ID" value="MYM41182.1"/>
    <property type="molecule type" value="Genomic_DNA"/>
</dbReference>